<reference evidence="2 3" key="1">
    <citation type="journal article" date="2009" name="PLoS ONE">
        <title>The complete genome of Teredinibacter turnerae T7901: an intracellular endosymbiont of marine wood-boring bivalves (shipworms).</title>
        <authorList>
            <person name="Yang J.C."/>
            <person name="Madupu R."/>
            <person name="Durkin A.S."/>
            <person name="Ekborg N.A."/>
            <person name="Pedamallu C.S."/>
            <person name="Hostetler J.B."/>
            <person name="Radune D."/>
            <person name="Toms B.S."/>
            <person name="Henrissat B."/>
            <person name="Coutinho P.M."/>
            <person name="Schwarz S."/>
            <person name="Field L."/>
            <person name="Trindade-Silva A.E."/>
            <person name="Soares C.A.G."/>
            <person name="Elshahawi S."/>
            <person name="Hanora A."/>
            <person name="Schmidt E.W."/>
            <person name="Haygood M.G."/>
            <person name="Posfai J."/>
            <person name="Benner J."/>
            <person name="Madinger C."/>
            <person name="Nove J."/>
            <person name="Anton B."/>
            <person name="Chaudhary K."/>
            <person name="Foster J."/>
            <person name="Holman A."/>
            <person name="Kumar S."/>
            <person name="Lessard P.A."/>
            <person name="Luyten Y.A."/>
            <person name="Slatko B."/>
            <person name="Wood N."/>
            <person name="Wu B."/>
            <person name="Teplitski M."/>
            <person name="Mougous J.D."/>
            <person name="Ward N."/>
            <person name="Eisen J.A."/>
            <person name="Badger J.H."/>
            <person name="Distel D.L."/>
        </authorList>
    </citation>
    <scope>NUCLEOTIDE SEQUENCE [LARGE SCALE GENOMIC DNA]</scope>
    <source>
        <strain evidence="3">ATCC 39867 / T7901</strain>
    </source>
</reference>
<proteinExistence type="predicted"/>
<feature type="coiled-coil region" evidence="1">
    <location>
        <begin position="125"/>
        <end position="152"/>
    </location>
</feature>
<keyword evidence="2" id="KW-0449">Lipoprotein</keyword>
<gene>
    <name evidence="2" type="ordered locus">TERTU_4078</name>
</gene>
<keyword evidence="1" id="KW-0175">Coiled coil</keyword>
<dbReference type="Proteomes" id="UP000009080">
    <property type="component" value="Chromosome"/>
</dbReference>
<keyword evidence="3" id="KW-1185">Reference proteome</keyword>
<accession>C5BUD3</accession>
<dbReference type="STRING" id="377629.TERTU_4078"/>
<name>C5BUD3_TERTT</name>
<dbReference type="PROSITE" id="PS51257">
    <property type="entry name" value="PROKAR_LIPOPROTEIN"/>
    <property type="match status" value="1"/>
</dbReference>
<dbReference type="InterPro" id="IPR021342">
    <property type="entry name" value="DUF2959"/>
</dbReference>
<protein>
    <submittedName>
        <fullName evidence="2">Lipoprotein</fullName>
    </submittedName>
</protein>
<dbReference type="AlphaFoldDB" id="C5BUD3"/>
<sequence length="213" mass="24382">MKNKTLQAFCFVGALSACSSAYYGTMEKFGVYKRDIMVDRVQDARRAQDDGEDQFTSALEAFKSVHEFDGGKLEKVYNTLNDEYEDSREVAEDISERIDAIESVANAMFREWRKELGEYSSDSLRKKSELRLKQTQVRYEELIAAMHQTESRMEPVLALMLDQVLFLKHNLNAQAIQSLKTEVPKIDADVDRLLNAMQEAIAQADAFVAEMKR</sequence>
<dbReference type="KEGG" id="ttu:TERTU_4078"/>
<organism evidence="2 3">
    <name type="scientific">Teredinibacter turnerae (strain ATCC 39867 / T7901)</name>
    <dbReference type="NCBI Taxonomy" id="377629"/>
    <lineage>
        <taxon>Bacteria</taxon>
        <taxon>Pseudomonadati</taxon>
        <taxon>Pseudomonadota</taxon>
        <taxon>Gammaproteobacteria</taxon>
        <taxon>Cellvibrionales</taxon>
        <taxon>Cellvibrionaceae</taxon>
        <taxon>Teredinibacter</taxon>
    </lineage>
</organism>
<dbReference type="Pfam" id="PF11172">
    <property type="entry name" value="DUF2959"/>
    <property type="match status" value="1"/>
</dbReference>
<dbReference type="RefSeq" id="WP_015820500.1">
    <property type="nucleotide sequence ID" value="NC_012997.1"/>
</dbReference>
<dbReference type="HOGENOM" id="CLU_1265460_0_0_6"/>
<evidence type="ECO:0000313" key="3">
    <source>
        <dbReference type="Proteomes" id="UP000009080"/>
    </source>
</evidence>
<evidence type="ECO:0000313" key="2">
    <source>
        <dbReference type="EMBL" id="ACR14385.1"/>
    </source>
</evidence>
<dbReference type="eggNOG" id="ENOG502ZBMT">
    <property type="taxonomic scope" value="Bacteria"/>
</dbReference>
<dbReference type="EMBL" id="CP001614">
    <property type="protein sequence ID" value="ACR14385.1"/>
    <property type="molecule type" value="Genomic_DNA"/>
</dbReference>
<evidence type="ECO:0000256" key="1">
    <source>
        <dbReference type="SAM" id="Coils"/>
    </source>
</evidence>
<dbReference type="OrthoDB" id="9780401at2"/>